<keyword evidence="15" id="KW-1185">Reference proteome</keyword>
<name>A0AAD4GAW9_BOLED</name>
<reference evidence="14" key="2">
    <citation type="journal article" date="2020" name="Nat. Commun.">
        <title>Large-scale genome sequencing of mycorrhizal fungi provides insights into the early evolution of symbiotic traits.</title>
        <authorList>
            <person name="Miyauchi S."/>
            <person name="Kiss E."/>
            <person name="Kuo A."/>
            <person name="Drula E."/>
            <person name="Kohler A."/>
            <person name="Sanchez-Garcia M."/>
            <person name="Morin E."/>
            <person name="Andreopoulos B."/>
            <person name="Barry K.W."/>
            <person name="Bonito G."/>
            <person name="Buee M."/>
            <person name="Carver A."/>
            <person name="Chen C."/>
            <person name="Cichocki N."/>
            <person name="Clum A."/>
            <person name="Culley D."/>
            <person name="Crous P.W."/>
            <person name="Fauchery L."/>
            <person name="Girlanda M."/>
            <person name="Hayes R.D."/>
            <person name="Keri Z."/>
            <person name="LaButti K."/>
            <person name="Lipzen A."/>
            <person name="Lombard V."/>
            <person name="Magnuson J."/>
            <person name="Maillard F."/>
            <person name="Murat C."/>
            <person name="Nolan M."/>
            <person name="Ohm R.A."/>
            <person name="Pangilinan J."/>
            <person name="Pereira M.F."/>
            <person name="Perotto S."/>
            <person name="Peter M."/>
            <person name="Pfister S."/>
            <person name="Riley R."/>
            <person name="Sitrit Y."/>
            <person name="Stielow J.B."/>
            <person name="Szollosi G."/>
            <person name="Zifcakova L."/>
            <person name="Stursova M."/>
            <person name="Spatafora J.W."/>
            <person name="Tedersoo L."/>
            <person name="Vaario L.M."/>
            <person name="Yamada A."/>
            <person name="Yan M."/>
            <person name="Wang P."/>
            <person name="Xu J."/>
            <person name="Bruns T."/>
            <person name="Baldrian P."/>
            <person name="Vilgalys R."/>
            <person name="Dunand C."/>
            <person name="Henrissat B."/>
            <person name="Grigoriev I.V."/>
            <person name="Hibbett D."/>
            <person name="Nagy L.G."/>
            <person name="Martin F.M."/>
        </authorList>
    </citation>
    <scope>NUCLEOTIDE SEQUENCE</scope>
    <source>
        <strain evidence="14">BED1</strain>
    </source>
</reference>
<evidence type="ECO:0000256" key="11">
    <source>
        <dbReference type="ARBA" id="ARBA00023033"/>
    </source>
</evidence>
<evidence type="ECO:0000256" key="2">
    <source>
        <dbReference type="ARBA" id="ARBA00004370"/>
    </source>
</evidence>
<keyword evidence="7 13" id="KW-0479">Metal-binding</keyword>
<keyword evidence="9" id="KW-0560">Oxidoreductase</keyword>
<keyword evidence="6" id="KW-0812">Transmembrane</keyword>
<keyword evidence="8" id="KW-1133">Transmembrane helix</keyword>
<evidence type="ECO:0000256" key="6">
    <source>
        <dbReference type="ARBA" id="ARBA00022692"/>
    </source>
</evidence>
<proteinExistence type="inferred from homology"/>
<evidence type="ECO:0000313" key="15">
    <source>
        <dbReference type="Proteomes" id="UP001194468"/>
    </source>
</evidence>
<dbReference type="EMBL" id="WHUW01000029">
    <property type="protein sequence ID" value="KAF8434330.1"/>
    <property type="molecule type" value="Genomic_DNA"/>
</dbReference>
<evidence type="ECO:0000256" key="1">
    <source>
        <dbReference type="ARBA" id="ARBA00001971"/>
    </source>
</evidence>
<reference evidence="14" key="1">
    <citation type="submission" date="2019-10" db="EMBL/GenBank/DDBJ databases">
        <authorList>
            <consortium name="DOE Joint Genome Institute"/>
            <person name="Kuo A."/>
            <person name="Miyauchi S."/>
            <person name="Kiss E."/>
            <person name="Drula E."/>
            <person name="Kohler A."/>
            <person name="Sanchez-Garcia M."/>
            <person name="Andreopoulos B."/>
            <person name="Barry K.W."/>
            <person name="Bonito G."/>
            <person name="Buee M."/>
            <person name="Carver A."/>
            <person name="Chen C."/>
            <person name="Cichocki N."/>
            <person name="Clum A."/>
            <person name="Culley D."/>
            <person name="Crous P.W."/>
            <person name="Fauchery L."/>
            <person name="Girlanda M."/>
            <person name="Hayes R."/>
            <person name="Keri Z."/>
            <person name="LaButti K."/>
            <person name="Lipzen A."/>
            <person name="Lombard V."/>
            <person name="Magnuson J."/>
            <person name="Maillard F."/>
            <person name="Morin E."/>
            <person name="Murat C."/>
            <person name="Nolan M."/>
            <person name="Ohm R."/>
            <person name="Pangilinan J."/>
            <person name="Pereira M."/>
            <person name="Perotto S."/>
            <person name="Peter M."/>
            <person name="Riley R."/>
            <person name="Sitrit Y."/>
            <person name="Stielow B."/>
            <person name="Szollosi G."/>
            <person name="Zifcakova L."/>
            <person name="Stursova M."/>
            <person name="Spatafora J.W."/>
            <person name="Tedersoo L."/>
            <person name="Vaario L.-M."/>
            <person name="Yamada A."/>
            <person name="Yan M."/>
            <person name="Wang P."/>
            <person name="Xu J."/>
            <person name="Bruns T."/>
            <person name="Baldrian P."/>
            <person name="Vilgalys R."/>
            <person name="Henrissat B."/>
            <person name="Grigoriev I.V."/>
            <person name="Hibbett D."/>
            <person name="Nagy L.G."/>
            <person name="Martin F.M."/>
        </authorList>
    </citation>
    <scope>NUCLEOTIDE SEQUENCE</scope>
    <source>
        <strain evidence="14">BED1</strain>
    </source>
</reference>
<dbReference type="GO" id="GO:0016020">
    <property type="term" value="C:membrane"/>
    <property type="evidence" value="ECO:0007669"/>
    <property type="project" value="UniProtKB-SubCell"/>
</dbReference>
<evidence type="ECO:0000256" key="8">
    <source>
        <dbReference type="ARBA" id="ARBA00022989"/>
    </source>
</evidence>
<dbReference type="PANTHER" id="PTHR24305:SF166">
    <property type="entry name" value="CYTOCHROME P450 12A4, MITOCHONDRIAL-RELATED"/>
    <property type="match status" value="1"/>
</dbReference>
<comment type="similarity">
    <text evidence="4">Belongs to the cytochrome P450 family.</text>
</comment>
<dbReference type="PRINTS" id="PR00385">
    <property type="entry name" value="P450"/>
</dbReference>
<keyword evidence="11" id="KW-0503">Monooxygenase</keyword>
<evidence type="ECO:0000256" key="9">
    <source>
        <dbReference type="ARBA" id="ARBA00023002"/>
    </source>
</evidence>
<keyword evidence="10 13" id="KW-0408">Iron</keyword>
<comment type="caution">
    <text evidence="14">The sequence shown here is derived from an EMBL/GenBank/DDBJ whole genome shotgun (WGS) entry which is preliminary data.</text>
</comment>
<dbReference type="AlphaFoldDB" id="A0AAD4GAW9"/>
<evidence type="ECO:0000256" key="13">
    <source>
        <dbReference type="PIRSR" id="PIRSR602403-1"/>
    </source>
</evidence>
<evidence type="ECO:0000256" key="4">
    <source>
        <dbReference type="ARBA" id="ARBA00010617"/>
    </source>
</evidence>
<evidence type="ECO:0000256" key="5">
    <source>
        <dbReference type="ARBA" id="ARBA00022617"/>
    </source>
</evidence>
<dbReference type="PRINTS" id="PR00465">
    <property type="entry name" value="EP450IV"/>
</dbReference>
<dbReference type="GO" id="GO:0020037">
    <property type="term" value="F:heme binding"/>
    <property type="evidence" value="ECO:0007669"/>
    <property type="project" value="InterPro"/>
</dbReference>
<sequence length="437" mass="48923">MMNGKGIVWADGEDHRRQRSVMLPGFGQKESKELFPIFKDYADAISVKWLETIGNSNSESVVIDIVSWISRAALDSVGHAAFDVQFNTIQDNAHPLAKMYKNHFGDLFGLLPAKQIFMQAASKHIPTWILYWLADNGPSIRIARARDAKITMTNIARELVQQKANALLQGKGTTDILSLLVKANMDATEKMKLSEEEMLAQMRTLLTAGHETVTTTMSWMLLEIARHPKVQSRLRNEIRRTEAVVNVRGDSQLTVQDLEGMPYLNAVIKEGLRFHPAASKAFRIALQDEILPLSKPIVTKSGGMINEVLVPKGTEVVVSIAAYNRDKDVWGEDAHEFKPERWLDDAMVDRKLPAVGVYSHLLTFLAGPRSCLGWLFAVTEIQAFLWTLVGKFEFAMTDKAKHILRQPVYVVMAPMVDGELDRGIQLPLMVSVASQDD</sequence>
<dbReference type="InterPro" id="IPR036396">
    <property type="entry name" value="Cyt_P450_sf"/>
</dbReference>
<comment type="cofactor">
    <cofactor evidence="1 13">
        <name>heme</name>
        <dbReference type="ChEBI" id="CHEBI:30413"/>
    </cofactor>
</comment>
<dbReference type="GO" id="GO:0005506">
    <property type="term" value="F:iron ion binding"/>
    <property type="evidence" value="ECO:0007669"/>
    <property type="project" value="InterPro"/>
</dbReference>
<evidence type="ECO:0000256" key="3">
    <source>
        <dbReference type="ARBA" id="ARBA00004721"/>
    </source>
</evidence>
<dbReference type="InterPro" id="IPR050121">
    <property type="entry name" value="Cytochrome_P450_monoxygenase"/>
</dbReference>
<dbReference type="GO" id="GO:0004497">
    <property type="term" value="F:monooxygenase activity"/>
    <property type="evidence" value="ECO:0007669"/>
    <property type="project" value="UniProtKB-KW"/>
</dbReference>
<dbReference type="PANTHER" id="PTHR24305">
    <property type="entry name" value="CYTOCHROME P450"/>
    <property type="match status" value="1"/>
</dbReference>
<evidence type="ECO:0000256" key="10">
    <source>
        <dbReference type="ARBA" id="ARBA00023004"/>
    </source>
</evidence>
<evidence type="ECO:0000313" key="14">
    <source>
        <dbReference type="EMBL" id="KAF8434330.1"/>
    </source>
</evidence>
<dbReference type="GO" id="GO:0016705">
    <property type="term" value="F:oxidoreductase activity, acting on paired donors, with incorporation or reduction of molecular oxygen"/>
    <property type="evidence" value="ECO:0007669"/>
    <property type="project" value="InterPro"/>
</dbReference>
<protein>
    <submittedName>
        <fullName evidence="14">Cytochrome P450</fullName>
    </submittedName>
</protein>
<dbReference type="Proteomes" id="UP001194468">
    <property type="component" value="Unassembled WGS sequence"/>
</dbReference>
<organism evidence="14 15">
    <name type="scientific">Boletus edulis BED1</name>
    <dbReference type="NCBI Taxonomy" id="1328754"/>
    <lineage>
        <taxon>Eukaryota</taxon>
        <taxon>Fungi</taxon>
        <taxon>Dikarya</taxon>
        <taxon>Basidiomycota</taxon>
        <taxon>Agaricomycotina</taxon>
        <taxon>Agaricomycetes</taxon>
        <taxon>Agaricomycetidae</taxon>
        <taxon>Boletales</taxon>
        <taxon>Boletineae</taxon>
        <taxon>Boletaceae</taxon>
        <taxon>Boletoideae</taxon>
        <taxon>Boletus</taxon>
    </lineage>
</organism>
<comment type="pathway">
    <text evidence="3">Secondary metabolite biosynthesis; terpenoid biosynthesis.</text>
</comment>
<dbReference type="Pfam" id="PF00067">
    <property type="entry name" value="p450"/>
    <property type="match status" value="1"/>
</dbReference>
<dbReference type="InterPro" id="IPR001128">
    <property type="entry name" value="Cyt_P450"/>
</dbReference>
<accession>A0AAD4GAW9</accession>
<evidence type="ECO:0000256" key="7">
    <source>
        <dbReference type="ARBA" id="ARBA00022723"/>
    </source>
</evidence>
<dbReference type="Gene3D" id="1.10.630.10">
    <property type="entry name" value="Cytochrome P450"/>
    <property type="match status" value="1"/>
</dbReference>
<evidence type="ECO:0000256" key="12">
    <source>
        <dbReference type="ARBA" id="ARBA00023136"/>
    </source>
</evidence>
<keyword evidence="12" id="KW-0472">Membrane</keyword>
<dbReference type="SUPFAM" id="SSF48264">
    <property type="entry name" value="Cytochrome P450"/>
    <property type="match status" value="1"/>
</dbReference>
<dbReference type="InterPro" id="IPR002403">
    <property type="entry name" value="Cyt_P450_E_grp-IV"/>
</dbReference>
<keyword evidence="5 13" id="KW-0349">Heme</keyword>
<comment type="subcellular location">
    <subcellularLocation>
        <location evidence="2">Membrane</location>
    </subcellularLocation>
</comment>
<gene>
    <name evidence="14" type="ORF">L210DRAFT_2599790</name>
</gene>
<feature type="binding site" description="axial binding residue" evidence="13">
    <location>
        <position position="371"/>
    </location>
    <ligand>
        <name>heme</name>
        <dbReference type="ChEBI" id="CHEBI:30413"/>
    </ligand>
    <ligandPart>
        <name>Fe</name>
        <dbReference type="ChEBI" id="CHEBI:18248"/>
    </ligandPart>
</feature>